<reference evidence="2 3" key="1">
    <citation type="submission" date="2020-08" db="EMBL/GenBank/DDBJ databases">
        <title>Whole genome shotgun sequence of Actinocatenispora thailandica NBRC 105041.</title>
        <authorList>
            <person name="Komaki H."/>
            <person name="Tamura T."/>
        </authorList>
    </citation>
    <scope>NUCLEOTIDE SEQUENCE [LARGE SCALE GENOMIC DNA]</scope>
    <source>
        <strain evidence="2 3">NBRC 105041</strain>
    </source>
</reference>
<keyword evidence="3" id="KW-1185">Reference proteome</keyword>
<dbReference type="InterPro" id="IPR007995">
    <property type="entry name" value="DUF742"/>
</dbReference>
<dbReference type="RefSeq" id="WP_203962728.1">
    <property type="nucleotide sequence ID" value="NZ_AP023355.1"/>
</dbReference>
<dbReference type="InterPro" id="IPR036390">
    <property type="entry name" value="WH_DNA-bd_sf"/>
</dbReference>
<dbReference type="SUPFAM" id="SSF46785">
    <property type="entry name" value="Winged helix' DNA-binding domain"/>
    <property type="match status" value="1"/>
</dbReference>
<sequence length="191" mass="19748">MAAGEPATHRHRADWTTGQDGAATPAGTWGTGGGWRGEPAAGRWHGEPAGGGWRGEPAGAGGWRIDPAGTTPTSTPNDREEDELPIVAAYMVTRGRVAATPYNRTATVYGRPGDTAAVYGLDPAHLRVLDIVNARPSAVAEIAGLMNVPVVAVRVLLDELVGRRLVAVTGPDGPPPTPAILTRALSGLRTI</sequence>
<organism evidence="2 3">
    <name type="scientific">Actinocatenispora thailandica</name>
    <dbReference type="NCBI Taxonomy" id="227318"/>
    <lineage>
        <taxon>Bacteria</taxon>
        <taxon>Bacillati</taxon>
        <taxon>Actinomycetota</taxon>
        <taxon>Actinomycetes</taxon>
        <taxon>Micromonosporales</taxon>
        <taxon>Micromonosporaceae</taxon>
        <taxon>Actinocatenispora</taxon>
    </lineage>
</organism>
<gene>
    <name evidence="2" type="ORF">Athai_38360</name>
</gene>
<dbReference type="AlphaFoldDB" id="A0A7R7HXU4"/>
<protein>
    <recommendedName>
        <fullName evidence="4">DUF742 domain-containing protein</fullName>
    </recommendedName>
</protein>
<feature type="compositionally biased region" description="Gly residues" evidence="1">
    <location>
        <begin position="48"/>
        <end position="62"/>
    </location>
</feature>
<evidence type="ECO:0000313" key="2">
    <source>
        <dbReference type="EMBL" id="BCJ36333.1"/>
    </source>
</evidence>
<dbReference type="Pfam" id="PF05331">
    <property type="entry name" value="DUF742"/>
    <property type="match status" value="1"/>
</dbReference>
<evidence type="ECO:0000256" key="1">
    <source>
        <dbReference type="SAM" id="MobiDB-lite"/>
    </source>
</evidence>
<name>A0A7R7HXU4_9ACTN</name>
<dbReference type="EMBL" id="AP023355">
    <property type="protein sequence ID" value="BCJ36333.1"/>
    <property type="molecule type" value="Genomic_DNA"/>
</dbReference>
<dbReference type="KEGG" id="atl:Athai_38360"/>
<dbReference type="PANTHER" id="PTHR36221">
    <property type="entry name" value="DUF742 DOMAIN-CONTAINING PROTEIN"/>
    <property type="match status" value="1"/>
</dbReference>
<evidence type="ECO:0008006" key="4">
    <source>
        <dbReference type="Google" id="ProtNLM"/>
    </source>
</evidence>
<dbReference type="Proteomes" id="UP000611640">
    <property type="component" value="Chromosome"/>
</dbReference>
<proteinExistence type="predicted"/>
<dbReference type="PANTHER" id="PTHR36221:SF1">
    <property type="entry name" value="DUF742 DOMAIN-CONTAINING PROTEIN"/>
    <property type="match status" value="1"/>
</dbReference>
<accession>A0A7R7HXU4</accession>
<evidence type="ECO:0000313" key="3">
    <source>
        <dbReference type="Proteomes" id="UP000611640"/>
    </source>
</evidence>
<feature type="region of interest" description="Disordered" evidence="1">
    <location>
        <begin position="1"/>
        <end position="79"/>
    </location>
</feature>